<evidence type="ECO:0000256" key="7">
    <source>
        <dbReference type="ARBA" id="ARBA00023136"/>
    </source>
</evidence>
<comment type="subcellular location">
    <subcellularLocation>
        <location evidence="1">Cell outer membrane</location>
    </subcellularLocation>
</comment>
<keyword evidence="7" id="KW-0472">Membrane</keyword>
<dbReference type="RefSeq" id="WP_055731751.1">
    <property type="nucleotide sequence ID" value="NZ_BMDY01000001.1"/>
</dbReference>
<evidence type="ECO:0000256" key="5">
    <source>
        <dbReference type="ARBA" id="ARBA00022692"/>
    </source>
</evidence>
<accession>A0ABQ1HUP5</accession>
<evidence type="ECO:0000256" key="3">
    <source>
        <dbReference type="ARBA" id="ARBA00015419"/>
    </source>
</evidence>
<evidence type="ECO:0000256" key="1">
    <source>
        <dbReference type="ARBA" id="ARBA00004442"/>
    </source>
</evidence>
<evidence type="ECO:0000259" key="13">
    <source>
        <dbReference type="Pfam" id="PF07244"/>
    </source>
</evidence>
<dbReference type="Pfam" id="PF01103">
    <property type="entry name" value="Omp85"/>
    <property type="match status" value="1"/>
</dbReference>
<dbReference type="Gene3D" id="3.10.20.310">
    <property type="entry name" value="membrane protein fhac"/>
    <property type="match status" value="3"/>
</dbReference>
<name>A0ABQ1HUP5_9ALTE</name>
<evidence type="ECO:0000313" key="15">
    <source>
        <dbReference type="EMBL" id="GGA92452.1"/>
    </source>
</evidence>
<feature type="signal peptide" evidence="11">
    <location>
        <begin position="1"/>
        <end position="19"/>
    </location>
</feature>
<gene>
    <name evidence="15" type="ORF">GCM10007414_01370</name>
</gene>
<evidence type="ECO:0000259" key="12">
    <source>
        <dbReference type="Pfam" id="PF01103"/>
    </source>
</evidence>
<evidence type="ECO:0000256" key="4">
    <source>
        <dbReference type="ARBA" id="ARBA00022452"/>
    </source>
</evidence>
<keyword evidence="5" id="KW-0812">Transmembrane</keyword>
<feature type="domain" description="Bacterial surface antigen (D15)" evidence="12">
    <location>
        <begin position="366"/>
        <end position="561"/>
    </location>
</feature>
<dbReference type="InterPro" id="IPR035243">
    <property type="entry name" value="TamA_POTRA_Dom_1"/>
</dbReference>
<dbReference type="Gene3D" id="2.40.160.50">
    <property type="entry name" value="membrane protein fhac: a member of the omp85/tpsb transporter family"/>
    <property type="match status" value="1"/>
</dbReference>
<dbReference type="Pfam" id="PF17243">
    <property type="entry name" value="POTRA_TamA_1"/>
    <property type="match status" value="1"/>
</dbReference>
<feature type="domain" description="TamA POTRA" evidence="14">
    <location>
        <begin position="25"/>
        <end position="83"/>
    </location>
</feature>
<keyword evidence="16" id="KW-1185">Reference proteome</keyword>
<dbReference type="Pfam" id="PF07244">
    <property type="entry name" value="POTRA"/>
    <property type="match status" value="1"/>
</dbReference>
<keyword evidence="6 11" id="KW-0732">Signal</keyword>
<sequence length="564" mass="64144">MFLRCWPILLALFTTTVAAIDFSYQGLTAEAEDNVKVYLEAQNFPEHTSRRRIISASLEQANLALRAVGYYQSKIQITEQEKGRFLVSVDQGRPLTISQFNFQFNGEATQDSRFTSAVNKSGLAEGAVFSHVAYDKLKSEFNNLASRYGYFDAQFHQAEIKISIKRNTAVINLNYDSGARYHFGDVVFTNPELPRTMFANLAEFSEKDRYDSQLVGEFNQRLGDTDYFQVISVRPDIENRHDNKIDILVGLQLKHRDIFEVGGGITTDVGPRARFKWNRPWVNMRGHSVTLELEGSEPKQSAQLVYRIPIANPVDDYLDVQSGFIREKTNDTESDKTILSTTRQWRLEGDWQPAIFLKWQHERYKQAEQSSVTDLVLPGANFSRLRTRGGLDPHWGDNLQASIELGHPYWGSDVELLRFAALAKWLRSYQNHRLLVRVDLGGIWVDNITDVPASMRFFAGGDQSIRGYDYKTIAPRNDNGRLIGGKFLTVGSLEYNYQFAEKWRWATFVDAGTATNDFSEPVSFGVGMGIRWLTLIGPLRVDLAAGLQNESDAWRLHFSLGPDL</sequence>
<evidence type="ECO:0000313" key="16">
    <source>
        <dbReference type="Proteomes" id="UP000651977"/>
    </source>
</evidence>
<comment type="caution">
    <text evidence="15">The sequence shown here is derived from an EMBL/GenBank/DDBJ whole genome shotgun (WGS) entry which is preliminary data.</text>
</comment>
<evidence type="ECO:0000256" key="11">
    <source>
        <dbReference type="SAM" id="SignalP"/>
    </source>
</evidence>
<comment type="subunit">
    <text evidence="10">Interacts with TamB to form the translocation and assembly module (TAM).</text>
</comment>
<organism evidence="15 16">
    <name type="scientific">Agarivorans gilvus</name>
    <dbReference type="NCBI Taxonomy" id="680279"/>
    <lineage>
        <taxon>Bacteria</taxon>
        <taxon>Pseudomonadati</taxon>
        <taxon>Pseudomonadota</taxon>
        <taxon>Gammaproteobacteria</taxon>
        <taxon>Alteromonadales</taxon>
        <taxon>Alteromonadaceae</taxon>
        <taxon>Agarivorans</taxon>
    </lineage>
</organism>
<evidence type="ECO:0000256" key="2">
    <source>
        <dbReference type="ARBA" id="ARBA00010248"/>
    </source>
</evidence>
<dbReference type="Proteomes" id="UP000651977">
    <property type="component" value="Unassembled WGS sequence"/>
</dbReference>
<dbReference type="InterPro" id="IPR000184">
    <property type="entry name" value="Bac_surfAg_D15"/>
</dbReference>
<evidence type="ECO:0000256" key="10">
    <source>
        <dbReference type="ARBA" id="ARBA00093548"/>
    </source>
</evidence>
<keyword evidence="4" id="KW-1134">Transmembrane beta strand</keyword>
<keyword evidence="8" id="KW-0998">Cell outer membrane</keyword>
<evidence type="ECO:0000256" key="9">
    <source>
        <dbReference type="ARBA" id="ARBA00033063"/>
    </source>
</evidence>
<dbReference type="PANTHER" id="PTHR12815">
    <property type="entry name" value="SORTING AND ASSEMBLY MACHINERY SAMM50 PROTEIN FAMILY MEMBER"/>
    <property type="match status" value="1"/>
</dbReference>
<feature type="chain" id="PRO_5045944669" description="Translocation and assembly module subunit TamA" evidence="11">
    <location>
        <begin position="20"/>
        <end position="564"/>
    </location>
</feature>
<evidence type="ECO:0000256" key="6">
    <source>
        <dbReference type="ARBA" id="ARBA00022729"/>
    </source>
</evidence>
<evidence type="ECO:0000259" key="14">
    <source>
        <dbReference type="Pfam" id="PF17243"/>
    </source>
</evidence>
<dbReference type="EMBL" id="BMDY01000001">
    <property type="protein sequence ID" value="GGA92452.1"/>
    <property type="molecule type" value="Genomic_DNA"/>
</dbReference>
<feature type="domain" description="POTRA" evidence="13">
    <location>
        <begin position="102"/>
        <end position="175"/>
    </location>
</feature>
<evidence type="ECO:0000256" key="8">
    <source>
        <dbReference type="ARBA" id="ARBA00023237"/>
    </source>
</evidence>
<protein>
    <recommendedName>
        <fullName evidence="3">Translocation and assembly module subunit TamA</fullName>
    </recommendedName>
    <alternativeName>
        <fullName evidence="9">Autotransporter assembly factor TamA</fullName>
    </alternativeName>
</protein>
<comment type="similarity">
    <text evidence="2">Belongs to the TamA family.</text>
</comment>
<reference evidence="16" key="1">
    <citation type="journal article" date="2019" name="Int. J. Syst. Evol. Microbiol.">
        <title>The Global Catalogue of Microorganisms (GCM) 10K type strain sequencing project: providing services to taxonomists for standard genome sequencing and annotation.</title>
        <authorList>
            <consortium name="The Broad Institute Genomics Platform"/>
            <consortium name="The Broad Institute Genome Sequencing Center for Infectious Disease"/>
            <person name="Wu L."/>
            <person name="Ma J."/>
        </authorList>
    </citation>
    <scope>NUCLEOTIDE SEQUENCE [LARGE SCALE GENOMIC DNA]</scope>
    <source>
        <strain evidence="16">CGMCC 1.10131</strain>
    </source>
</reference>
<dbReference type="InterPro" id="IPR010827">
    <property type="entry name" value="BamA/TamA_POTRA"/>
</dbReference>
<dbReference type="PANTHER" id="PTHR12815:SF47">
    <property type="entry name" value="TRANSLOCATION AND ASSEMBLY MODULE SUBUNIT TAMA"/>
    <property type="match status" value="1"/>
</dbReference>
<proteinExistence type="inferred from homology"/>
<dbReference type="InterPro" id="IPR039910">
    <property type="entry name" value="D15-like"/>
</dbReference>